<dbReference type="InterPro" id="IPR013783">
    <property type="entry name" value="Ig-like_fold"/>
</dbReference>
<dbReference type="RefSeq" id="YP_010842483.1">
    <property type="nucleotide sequence ID" value="NC_079141.1"/>
</dbReference>
<reference evidence="1 2" key="1">
    <citation type="submission" date="2019-08" db="EMBL/GenBank/DDBJ databases">
        <authorList>
            <person name="Birge L.R."/>
            <person name="Bivans L.D."/>
            <person name="Blakestad S.M."/>
            <person name="Chesley E.K."/>
            <person name="Frank J.E."/>
            <person name="Hoagland S."/>
            <person name="Hultquist J."/>
            <person name="Lee N.R."/>
            <person name="Pena P.B."/>
            <person name="Ramsey E.P."/>
            <person name="Chia C."/>
            <person name="Gurney S.M.R."/>
            <person name="Garlena R.A."/>
            <person name="Russell D.A."/>
            <person name="Pope W.H."/>
            <person name="Jacobs-Sera D."/>
            <person name="Hatfull G.F."/>
        </authorList>
    </citation>
    <scope>NUCLEOTIDE SEQUENCE [LARGE SCALE GENOMIC DNA]</scope>
</reference>
<dbReference type="Pfam" id="PF05345">
    <property type="entry name" value="He_PIG"/>
    <property type="match status" value="1"/>
</dbReference>
<dbReference type="Gene3D" id="2.60.40.10">
    <property type="entry name" value="Immunoglobulins"/>
    <property type="match status" value="1"/>
</dbReference>
<proteinExistence type="predicted"/>
<name>A0A5J6T6V4_9CAUD</name>
<evidence type="ECO:0000313" key="2">
    <source>
        <dbReference type="Proteomes" id="UP000326272"/>
    </source>
</evidence>
<dbReference type="GO" id="GO:0005509">
    <property type="term" value="F:calcium ion binding"/>
    <property type="evidence" value="ECO:0007669"/>
    <property type="project" value="InterPro"/>
</dbReference>
<dbReference type="InterPro" id="IPR058154">
    <property type="entry name" value="Bxb1_TTP-like"/>
</dbReference>
<dbReference type="GeneID" id="80559276"/>
<dbReference type="InterPro" id="IPR015919">
    <property type="entry name" value="Cadherin-like_sf"/>
</dbReference>
<dbReference type="EMBL" id="MN310549">
    <property type="protein sequence ID" value="QFG05090.1"/>
    <property type="molecule type" value="Genomic_DNA"/>
</dbReference>
<accession>A0A5J6T6V4</accession>
<protein>
    <submittedName>
        <fullName evidence="1">Major tail protein</fullName>
    </submittedName>
</protein>
<dbReference type="Pfam" id="PF25681">
    <property type="entry name" value="Phage_TTP_17"/>
    <property type="match status" value="1"/>
</dbReference>
<sequence length="279" mass="29592">MASKVENVFAAMPRATGALLRGPKGATLPTSARTDITTITELVDQGFIGEDGFTQSESRDTDKKKAFGGTVVKVLQTDYSLTIQFAFMESTNAEVLKSIYGPNNVTVRPDGEIVVKKNKIQSPHWSWVIDVIDGAALNRTCIADGQITEVDDIVKVHSDTIMYTVTMECFEDANGDNLTEYFVPVGAEATFTISTGSVAPAEEGEAYTADLDVVGGEDPVTWSISAGALPAGLTINSSTGVISGTPTEDGSFNFTAKVVDSSDPVQEATRSYTLVVNPA</sequence>
<organism evidence="1 2">
    <name type="scientific">Gordonia phage Gibbous</name>
    <dbReference type="NCBI Taxonomy" id="2652405"/>
    <lineage>
        <taxon>Viruses</taxon>
        <taxon>Duplodnaviria</taxon>
        <taxon>Heunggongvirae</taxon>
        <taxon>Uroviricota</taxon>
        <taxon>Caudoviricetes</taxon>
        <taxon>Aziravirus</taxon>
        <taxon>Aziravirus gibbous</taxon>
    </lineage>
</organism>
<keyword evidence="2" id="KW-1185">Reference proteome</keyword>
<dbReference type="Proteomes" id="UP000326272">
    <property type="component" value="Segment"/>
</dbReference>
<dbReference type="KEGG" id="vg:80559276"/>
<gene>
    <name evidence="1" type="primary">13</name>
    <name evidence="1" type="ORF">SEA_GIBBOUS_13</name>
</gene>
<dbReference type="GO" id="GO:0016020">
    <property type="term" value="C:membrane"/>
    <property type="evidence" value="ECO:0007669"/>
    <property type="project" value="InterPro"/>
</dbReference>
<evidence type="ECO:0000313" key="1">
    <source>
        <dbReference type="EMBL" id="QFG05090.1"/>
    </source>
</evidence>
<dbReference type="SUPFAM" id="SSF49313">
    <property type="entry name" value="Cadherin-like"/>
    <property type="match status" value="1"/>
</dbReference>